<feature type="domain" description="ChlI/MoxR AAA lid" evidence="2">
    <location>
        <begin position="252"/>
        <end position="319"/>
    </location>
</feature>
<accession>A0ABW4ZCY1</accession>
<dbReference type="InterPro" id="IPR027417">
    <property type="entry name" value="P-loop_NTPase"/>
</dbReference>
<dbReference type="PIRSF" id="PIRSF002849">
    <property type="entry name" value="AAA_ATPase_chaperone_MoxR_prd"/>
    <property type="match status" value="1"/>
</dbReference>
<dbReference type="Proteomes" id="UP001597389">
    <property type="component" value="Unassembled WGS sequence"/>
</dbReference>
<proteinExistence type="predicted"/>
<dbReference type="SUPFAM" id="SSF52540">
    <property type="entry name" value="P-loop containing nucleoside triphosphate hydrolases"/>
    <property type="match status" value="1"/>
</dbReference>
<dbReference type="Gene3D" id="3.40.50.300">
    <property type="entry name" value="P-loop containing nucleotide triphosphate hydrolases"/>
    <property type="match status" value="1"/>
</dbReference>
<evidence type="ECO:0000313" key="3">
    <source>
        <dbReference type="EMBL" id="MFD2159707.1"/>
    </source>
</evidence>
<dbReference type="InterPro" id="IPR050764">
    <property type="entry name" value="CbbQ/NirQ/NorQ/GpvN"/>
</dbReference>
<dbReference type="RefSeq" id="WP_377088264.1">
    <property type="nucleotide sequence ID" value="NZ_JBHSJL010000014.1"/>
</dbReference>
<dbReference type="InterPro" id="IPR011703">
    <property type="entry name" value="ATPase_AAA-3"/>
</dbReference>
<evidence type="ECO:0000259" key="1">
    <source>
        <dbReference type="Pfam" id="PF07726"/>
    </source>
</evidence>
<sequence>MTTQAPSFQSENAKLSQVRHEISQVVVGLSGLVDRLLISLLCNGHVLIEGVPGLAKTLTVSTMAQTLGVDFSRIQFTPDLLPGDLIGTLIYNQQSGDFTPHKGPVFSNIVLADEINRSPAKVQSALLEAMQEKQVTIGKESYALEEPFLVLATQNPIEQEGTYPLPEAQLDRFMFKVMVSYPTIEEEHTIMKRMSVNAPKTEAQPVMTAEDILTMRRTLDNIHTSDTLERYVLRLVDASRHPSKYQLDSLAPYISHGVSPRASICLIKGAKAKALLEGRDFVTPDDVKWIAPDVLRHRISLTYKAEAEGKDVEWIIQQILHNIETVPHEA</sequence>
<protein>
    <submittedName>
        <fullName evidence="3">AAA family ATPase</fullName>
    </submittedName>
</protein>
<dbReference type="CDD" id="cd00009">
    <property type="entry name" value="AAA"/>
    <property type="match status" value="1"/>
</dbReference>
<dbReference type="Gene3D" id="1.10.8.80">
    <property type="entry name" value="Magnesium chelatase subunit I, C-Terminal domain"/>
    <property type="match status" value="1"/>
</dbReference>
<keyword evidence="4" id="KW-1185">Reference proteome</keyword>
<comment type="caution">
    <text evidence="3">The sequence shown here is derived from an EMBL/GenBank/DDBJ whole genome shotgun (WGS) entry which is preliminary data.</text>
</comment>
<feature type="domain" description="ATPase AAA-3" evidence="1">
    <location>
        <begin position="45"/>
        <end position="175"/>
    </location>
</feature>
<dbReference type="PANTHER" id="PTHR42759">
    <property type="entry name" value="MOXR FAMILY PROTEIN"/>
    <property type="match status" value="1"/>
</dbReference>
<dbReference type="InterPro" id="IPR041628">
    <property type="entry name" value="ChlI/MoxR_AAA_lid"/>
</dbReference>
<reference evidence="4" key="1">
    <citation type="journal article" date="2019" name="Int. J. Syst. Evol. Microbiol.">
        <title>The Global Catalogue of Microorganisms (GCM) 10K type strain sequencing project: providing services to taxonomists for standard genome sequencing and annotation.</title>
        <authorList>
            <consortium name="The Broad Institute Genomics Platform"/>
            <consortium name="The Broad Institute Genome Sequencing Center for Infectious Disease"/>
            <person name="Wu L."/>
            <person name="Ma J."/>
        </authorList>
    </citation>
    <scope>NUCLEOTIDE SEQUENCE [LARGE SCALE GENOMIC DNA]</scope>
    <source>
        <strain evidence="4">CCUG 57942</strain>
    </source>
</reference>
<evidence type="ECO:0000313" key="4">
    <source>
        <dbReference type="Proteomes" id="UP001597389"/>
    </source>
</evidence>
<gene>
    <name evidence="3" type="ORF">ACFSW8_12430</name>
</gene>
<dbReference type="Pfam" id="PF07726">
    <property type="entry name" value="AAA_3"/>
    <property type="match status" value="1"/>
</dbReference>
<organism evidence="3 4">
    <name type="scientific">Rubritalea tangerina</name>
    <dbReference type="NCBI Taxonomy" id="430798"/>
    <lineage>
        <taxon>Bacteria</taxon>
        <taxon>Pseudomonadati</taxon>
        <taxon>Verrucomicrobiota</taxon>
        <taxon>Verrucomicrobiia</taxon>
        <taxon>Verrucomicrobiales</taxon>
        <taxon>Rubritaleaceae</taxon>
        <taxon>Rubritalea</taxon>
    </lineage>
</organism>
<name>A0ABW4ZCY1_9BACT</name>
<evidence type="ECO:0000259" key="2">
    <source>
        <dbReference type="Pfam" id="PF17863"/>
    </source>
</evidence>
<dbReference type="EMBL" id="JBHUJB010000050">
    <property type="protein sequence ID" value="MFD2159707.1"/>
    <property type="molecule type" value="Genomic_DNA"/>
</dbReference>
<dbReference type="PANTHER" id="PTHR42759:SF1">
    <property type="entry name" value="MAGNESIUM-CHELATASE SUBUNIT CHLD"/>
    <property type="match status" value="1"/>
</dbReference>
<dbReference type="Pfam" id="PF17863">
    <property type="entry name" value="AAA_lid_2"/>
    <property type="match status" value="1"/>
</dbReference>